<organism evidence="3 4">
    <name type="scientific">Lineolata rhizophorae</name>
    <dbReference type="NCBI Taxonomy" id="578093"/>
    <lineage>
        <taxon>Eukaryota</taxon>
        <taxon>Fungi</taxon>
        <taxon>Dikarya</taxon>
        <taxon>Ascomycota</taxon>
        <taxon>Pezizomycotina</taxon>
        <taxon>Dothideomycetes</taxon>
        <taxon>Dothideomycetes incertae sedis</taxon>
        <taxon>Lineolatales</taxon>
        <taxon>Lineolataceae</taxon>
        <taxon>Lineolata</taxon>
    </lineage>
</organism>
<keyword evidence="4" id="KW-1185">Reference proteome</keyword>
<dbReference type="Proteomes" id="UP000799766">
    <property type="component" value="Unassembled WGS sequence"/>
</dbReference>
<feature type="transmembrane region" description="Helical" evidence="2">
    <location>
        <begin position="118"/>
        <end position="140"/>
    </location>
</feature>
<evidence type="ECO:0000313" key="4">
    <source>
        <dbReference type="Proteomes" id="UP000799766"/>
    </source>
</evidence>
<reference evidence="3" key="1">
    <citation type="journal article" date="2020" name="Stud. Mycol.">
        <title>101 Dothideomycetes genomes: a test case for predicting lifestyles and emergence of pathogens.</title>
        <authorList>
            <person name="Haridas S."/>
            <person name="Albert R."/>
            <person name="Binder M."/>
            <person name="Bloem J."/>
            <person name="Labutti K."/>
            <person name="Salamov A."/>
            <person name="Andreopoulos B."/>
            <person name="Baker S."/>
            <person name="Barry K."/>
            <person name="Bills G."/>
            <person name="Bluhm B."/>
            <person name="Cannon C."/>
            <person name="Castanera R."/>
            <person name="Culley D."/>
            <person name="Daum C."/>
            <person name="Ezra D."/>
            <person name="Gonzalez J."/>
            <person name="Henrissat B."/>
            <person name="Kuo A."/>
            <person name="Liang C."/>
            <person name="Lipzen A."/>
            <person name="Lutzoni F."/>
            <person name="Magnuson J."/>
            <person name="Mondo S."/>
            <person name="Nolan M."/>
            <person name="Ohm R."/>
            <person name="Pangilinan J."/>
            <person name="Park H.-J."/>
            <person name="Ramirez L."/>
            <person name="Alfaro M."/>
            <person name="Sun H."/>
            <person name="Tritt A."/>
            <person name="Yoshinaga Y."/>
            <person name="Zwiers L.-H."/>
            <person name="Turgeon B."/>
            <person name="Goodwin S."/>
            <person name="Spatafora J."/>
            <person name="Crous P."/>
            <person name="Grigoriev I."/>
        </authorList>
    </citation>
    <scope>NUCLEOTIDE SEQUENCE</scope>
    <source>
        <strain evidence="3">ATCC 16933</strain>
    </source>
</reference>
<evidence type="ECO:0000256" key="1">
    <source>
        <dbReference type="SAM" id="MobiDB-lite"/>
    </source>
</evidence>
<feature type="transmembrane region" description="Helical" evidence="2">
    <location>
        <begin position="85"/>
        <end position="106"/>
    </location>
</feature>
<keyword evidence="2" id="KW-0472">Membrane</keyword>
<evidence type="ECO:0000313" key="3">
    <source>
        <dbReference type="EMBL" id="KAF2455873.1"/>
    </source>
</evidence>
<feature type="transmembrane region" description="Helical" evidence="2">
    <location>
        <begin position="34"/>
        <end position="55"/>
    </location>
</feature>
<sequence>MAVIWGLDLREIHWRKFKSSNMWNNTYHLRRTKFIVYQCAMILCVVSEALGTAALDDYRKQQNLVSSLNPSAHLHNNSFIGATSYNIFAGVFVATIFGAAFFFDLFWPERHESRSVRLAWKVCAVLACCFELAAALLMTVEVARHGVGVSGVSRAEGERLAALYKHGRAPLRYADNGRAVASAVFAWPGWVATVASAIILFLSQAHDDEFGSPLSSHARNEKAEPVEVAGSNEERGQGAYEGA</sequence>
<evidence type="ECO:0000256" key="2">
    <source>
        <dbReference type="SAM" id="Phobius"/>
    </source>
</evidence>
<dbReference type="EMBL" id="MU001685">
    <property type="protein sequence ID" value="KAF2455873.1"/>
    <property type="molecule type" value="Genomic_DNA"/>
</dbReference>
<keyword evidence="2" id="KW-1133">Transmembrane helix</keyword>
<gene>
    <name evidence="3" type="ORF">BDY21DRAFT_386767</name>
</gene>
<proteinExistence type="predicted"/>
<feature type="transmembrane region" description="Helical" evidence="2">
    <location>
        <begin position="179"/>
        <end position="202"/>
    </location>
</feature>
<feature type="region of interest" description="Disordered" evidence="1">
    <location>
        <begin position="212"/>
        <end position="243"/>
    </location>
</feature>
<dbReference type="OrthoDB" id="3596006at2759"/>
<protein>
    <recommendedName>
        <fullName evidence="5">MARVEL domain-containing protein</fullName>
    </recommendedName>
</protein>
<evidence type="ECO:0008006" key="5">
    <source>
        <dbReference type="Google" id="ProtNLM"/>
    </source>
</evidence>
<accession>A0A6A6NX91</accession>
<name>A0A6A6NX91_9PEZI</name>
<dbReference type="AlphaFoldDB" id="A0A6A6NX91"/>
<keyword evidence="2" id="KW-0812">Transmembrane</keyword>